<evidence type="ECO:0000256" key="4">
    <source>
        <dbReference type="PROSITE-ProRule" id="PRU00169"/>
    </source>
</evidence>
<dbReference type="Proteomes" id="UP001220610">
    <property type="component" value="Chromosome"/>
</dbReference>
<organism evidence="7 8">
    <name type="scientific">Candidatus Pseudobacter hemicellulosilyticus</name>
    <dbReference type="NCBI Taxonomy" id="3121375"/>
    <lineage>
        <taxon>Bacteria</taxon>
        <taxon>Pseudomonadati</taxon>
        <taxon>Bacteroidota</taxon>
        <taxon>Chitinophagia</taxon>
        <taxon>Chitinophagales</taxon>
        <taxon>Chitinophagaceae</taxon>
        <taxon>Pseudobacter</taxon>
    </lineage>
</organism>
<evidence type="ECO:0000256" key="2">
    <source>
        <dbReference type="ARBA" id="ARBA00023125"/>
    </source>
</evidence>
<sequence length="217" mass="24552">MFAPEYFLIAEDHSLVNRGYKSLLTEHFPNSRLKFVSSIRELEETLSQQGQEFTFALWDLELEGGDTAPLVASTLKKFPALYILVVTNGQEELFADWLYKAGVRGFMHKTSREDELLLAIRTILADNMYYSKSYRKHAGAGAPPSDPESNPFSSLSVREMEILKQLLAGKRLKDIADQMELTPSTVATYKQRMLKKLNLDNLVDVQKLGLGRGHPLL</sequence>
<proteinExistence type="predicted"/>
<dbReference type="EMBL" id="CP119311">
    <property type="protein sequence ID" value="WEK37916.1"/>
    <property type="molecule type" value="Genomic_DNA"/>
</dbReference>
<accession>A0AAJ5WTG5</accession>
<dbReference type="GO" id="GO:0006355">
    <property type="term" value="P:regulation of DNA-templated transcription"/>
    <property type="evidence" value="ECO:0007669"/>
    <property type="project" value="InterPro"/>
</dbReference>
<evidence type="ECO:0000259" key="5">
    <source>
        <dbReference type="PROSITE" id="PS50043"/>
    </source>
</evidence>
<dbReference type="Gene3D" id="3.40.50.2300">
    <property type="match status" value="1"/>
</dbReference>
<feature type="modified residue" description="4-aspartylphosphate" evidence="4">
    <location>
        <position position="59"/>
    </location>
</feature>
<dbReference type="AlphaFoldDB" id="A0AAJ5WTG5"/>
<keyword evidence="4" id="KW-0597">Phosphoprotein</keyword>
<dbReference type="InterPro" id="IPR039420">
    <property type="entry name" value="WalR-like"/>
</dbReference>
<dbReference type="InterPro" id="IPR011006">
    <property type="entry name" value="CheY-like_superfamily"/>
</dbReference>
<evidence type="ECO:0000256" key="3">
    <source>
        <dbReference type="ARBA" id="ARBA00023163"/>
    </source>
</evidence>
<keyword evidence="2" id="KW-0238">DNA-binding</keyword>
<protein>
    <submittedName>
        <fullName evidence="7">Response regulator transcription factor</fullName>
    </submittedName>
</protein>
<dbReference type="GO" id="GO:0003677">
    <property type="term" value="F:DNA binding"/>
    <property type="evidence" value="ECO:0007669"/>
    <property type="project" value="UniProtKB-KW"/>
</dbReference>
<evidence type="ECO:0000256" key="1">
    <source>
        <dbReference type="ARBA" id="ARBA00023015"/>
    </source>
</evidence>
<evidence type="ECO:0000313" key="7">
    <source>
        <dbReference type="EMBL" id="WEK37916.1"/>
    </source>
</evidence>
<evidence type="ECO:0000259" key="6">
    <source>
        <dbReference type="PROSITE" id="PS50110"/>
    </source>
</evidence>
<reference evidence="7" key="1">
    <citation type="submission" date="2023-03" db="EMBL/GenBank/DDBJ databases">
        <title>Andean soil-derived lignocellulolytic bacterial consortium as a source of novel taxa and putative plastic-active enzymes.</title>
        <authorList>
            <person name="Diaz-Garcia L."/>
            <person name="Chuvochina M."/>
            <person name="Feuerriegel G."/>
            <person name="Bunk B."/>
            <person name="Sproer C."/>
            <person name="Streit W.R."/>
            <person name="Rodriguez L.M."/>
            <person name="Overmann J."/>
            <person name="Jimenez D.J."/>
        </authorList>
    </citation>
    <scope>NUCLEOTIDE SEQUENCE</scope>
    <source>
        <strain evidence="7">MAG 7</strain>
    </source>
</reference>
<dbReference type="CDD" id="cd06170">
    <property type="entry name" value="LuxR_C_like"/>
    <property type="match status" value="1"/>
</dbReference>
<dbReference type="InterPro" id="IPR000792">
    <property type="entry name" value="Tscrpt_reg_LuxR_C"/>
</dbReference>
<name>A0AAJ5WTG5_9BACT</name>
<dbReference type="PROSITE" id="PS50110">
    <property type="entry name" value="RESPONSE_REGULATORY"/>
    <property type="match status" value="1"/>
</dbReference>
<dbReference type="SUPFAM" id="SSF52172">
    <property type="entry name" value="CheY-like"/>
    <property type="match status" value="1"/>
</dbReference>
<dbReference type="InterPro" id="IPR001789">
    <property type="entry name" value="Sig_transdc_resp-reg_receiver"/>
</dbReference>
<keyword evidence="1" id="KW-0805">Transcription regulation</keyword>
<dbReference type="SUPFAM" id="SSF46894">
    <property type="entry name" value="C-terminal effector domain of the bipartite response regulators"/>
    <property type="match status" value="1"/>
</dbReference>
<dbReference type="PANTHER" id="PTHR43214:SF41">
    <property type="entry name" value="NITRATE_NITRITE RESPONSE REGULATOR PROTEIN NARP"/>
    <property type="match status" value="1"/>
</dbReference>
<dbReference type="PANTHER" id="PTHR43214">
    <property type="entry name" value="TWO-COMPONENT RESPONSE REGULATOR"/>
    <property type="match status" value="1"/>
</dbReference>
<dbReference type="Pfam" id="PF00196">
    <property type="entry name" value="GerE"/>
    <property type="match status" value="1"/>
</dbReference>
<dbReference type="SMART" id="SM00421">
    <property type="entry name" value="HTH_LUXR"/>
    <property type="match status" value="1"/>
</dbReference>
<feature type="domain" description="HTH luxR-type" evidence="5">
    <location>
        <begin position="148"/>
        <end position="213"/>
    </location>
</feature>
<dbReference type="PROSITE" id="PS50043">
    <property type="entry name" value="HTH_LUXR_2"/>
    <property type="match status" value="1"/>
</dbReference>
<dbReference type="PRINTS" id="PR00038">
    <property type="entry name" value="HTHLUXR"/>
</dbReference>
<keyword evidence="3" id="KW-0804">Transcription</keyword>
<dbReference type="InterPro" id="IPR016032">
    <property type="entry name" value="Sig_transdc_resp-reg_C-effctor"/>
</dbReference>
<gene>
    <name evidence="7" type="ORF">P0Y53_10435</name>
</gene>
<evidence type="ECO:0000313" key="8">
    <source>
        <dbReference type="Proteomes" id="UP001220610"/>
    </source>
</evidence>
<dbReference type="Pfam" id="PF00072">
    <property type="entry name" value="Response_reg"/>
    <property type="match status" value="1"/>
</dbReference>
<feature type="domain" description="Response regulatory" evidence="6">
    <location>
        <begin position="6"/>
        <end position="124"/>
    </location>
</feature>
<dbReference type="GO" id="GO:0000160">
    <property type="term" value="P:phosphorelay signal transduction system"/>
    <property type="evidence" value="ECO:0007669"/>
    <property type="project" value="InterPro"/>
</dbReference>